<reference evidence="1 2" key="1">
    <citation type="journal article" date="2024" name="Nat. Commun.">
        <title>Phylogenomics reveals the evolutionary origins of lichenization in chlorophyte algae.</title>
        <authorList>
            <person name="Puginier C."/>
            <person name="Libourel C."/>
            <person name="Otte J."/>
            <person name="Skaloud P."/>
            <person name="Haon M."/>
            <person name="Grisel S."/>
            <person name="Petersen M."/>
            <person name="Berrin J.G."/>
            <person name="Delaux P.M."/>
            <person name="Dal Grande F."/>
            <person name="Keller J."/>
        </authorList>
    </citation>
    <scope>NUCLEOTIDE SEQUENCE [LARGE SCALE GENOMIC DNA]</scope>
    <source>
        <strain evidence="1 2">SAG 2145</strain>
    </source>
</reference>
<protein>
    <submittedName>
        <fullName evidence="1">Uncharacterized protein</fullName>
    </submittedName>
</protein>
<proteinExistence type="predicted"/>
<keyword evidence="2" id="KW-1185">Reference proteome</keyword>
<evidence type="ECO:0000313" key="2">
    <source>
        <dbReference type="Proteomes" id="UP001438707"/>
    </source>
</evidence>
<name>A0AAW1QWX1_9CHLO</name>
<gene>
    <name evidence="1" type="ORF">WJX74_008167</name>
</gene>
<dbReference type="Proteomes" id="UP001438707">
    <property type="component" value="Unassembled WGS sequence"/>
</dbReference>
<evidence type="ECO:0000313" key="1">
    <source>
        <dbReference type="EMBL" id="KAK9826053.1"/>
    </source>
</evidence>
<accession>A0AAW1QWX1</accession>
<sequence length="67" mass="7163">MRSSITAGLARTIFDGNIWQEPLSASQIVAILNGMPKRAVRAEGCCCVEAVHAAILDPKRKPSVRSA</sequence>
<dbReference type="EMBL" id="JALJOS010000022">
    <property type="protein sequence ID" value="KAK9826053.1"/>
    <property type="molecule type" value="Genomic_DNA"/>
</dbReference>
<dbReference type="AlphaFoldDB" id="A0AAW1QWX1"/>
<organism evidence="1 2">
    <name type="scientific">Apatococcus lobatus</name>
    <dbReference type="NCBI Taxonomy" id="904363"/>
    <lineage>
        <taxon>Eukaryota</taxon>
        <taxon>Viridiplantae</taxon>
        <taxon>Chlorophyta</taxon>
        <taxon>core chlorophytes</taxon>
        <taxon>Trebouxiophyceae</taxon>
        <taxon>Chlorellales</taxon>
        <taxon>Chlorellaceae</taxon>
        <taxon>Apatococcus</taxon>
    </lineage>
</organism>
<comment type="caution">
    <text evidence="1">The sequence shown here is derived from an EMBL/GenBank/DDBJ whole genome shotgun (WGS) entry which is preliminary data.</text>
</comment>